<keyword evidence="4 6" id="KW-1133">Transmembrane helix</keyword>
<keyword evidence="3 6" id="KW-0812">Transmembrane</keyword>
<proteinExistence type="predicted"/>
<name>A0A1H0N9R8_9ACTN</name>
<evidence type="ECO:0000256" key="6">
    <source>
        <dbReference type="SAM" id="Phobius"/>
    </source>
</evidence>
<dbReference type="AlphaFoldDB" id="A0A1H0N9R8"/>
<dbReference type="PANTHER" id="PTHR35007:SF3">
    <property type="entry name" value="POSSIBLE CONSERVED ALANINE RICH MEMBRANE PROTEIN"/>
    <property type="match status" value="1"/>
</dbReference>
<feature type="transmembrane region" description="Helical" evidence="6">
    <location>
        <begin position="215"/>
        <end position="239"/>
    </location>
</feature>
<accession>A0A1H0N9R8</accession>
<evidence type="ECO:0000259" key="7">
    <source>
        <dbReference type="Pfam" id="PF00482"/>
    </source>
</evidence>
<dbReference type="PANTHER" id="PTHR35007">
    <property type="entry name" value="INTEGRAL MEMBRANE PROTEIN-RELATED"/>
    <property type="match status" value="1"/>
</dbReference>
<keyword evidence="5 6" id="KW-0472">Membrane</keyword>
<dbReference type="EMBL" id="LT629710">
    <property type="protein sequence ID" value="SDO89437.1"/>
    <property type="molecule type" value="Genomic_DNA"/>
</dbReference>
<evidence type="ECO:0000256" key="5">
    <source>
        <dbReference type="ARBA" id="ARBA00023136"/>
    </source>
</evidence>
<evidence type="ECO:0000313" key="9">
    <source>
        <dbReference type="Proteomes" id="UP000198741"/>
    </source>
</evidence>
<dbReference type="InterPro" id="IPR018076">
    <property type="entry name" value="T2SS_GspF_dom"/>
</dbReference>
<dbReference type="OrthoDB" id="3267562at2"/>
<evidence type="ECO:0000256" key="2">
    <source>
        <dbReference type="ARBA" id="ARBA00022475"/>
    </source>
</evidence>
<evidence type="ECO:0000256" key="1">
    <source>
        <dbReference type="ARBA" id="ARBA00004651"/>
    </source>
</evidence>
<dbReference type="STRING" id="1090615.SAMN04515671_2273"/>
<keyword evidence="9" id="KW-1185">Reference proteome</keyword>
<dbReference type="RefSeq" id="WP_090476045.1">
    <property type="nucleotide sequence ID" value="NZ_LT629710.1"/>
</dbReference>
<dbReference type="GO" id="GO:0005886">
    <property type="term" value="C:plasma membrane"/>
    <property type="evidence" value="ECO:0007669"/>
    <property type="project" value="UniProtKB-SubCell"/>
</dbReference>
<keyword evidence="2" id="KW-1003">Cell membrane</keyword>
<reference evidence="8 9" key="1">
    <citation type="submission" date="2016-10" db="EMBL/GenBank/DDBJ databases">
        <authorList>
            <person name="de Groot N.N."/>
        </authorList>
    </citation>
    <scope>NUCLEOTIDE SEQUENCE [LARGE SCALE GENOMIC DNA]</scope>
    <source>
        <strain evidence="9">P4-7,KCTC 19426,CECT 7604</strain>
    </source>
</reference>
<feature type="transmembrane region" description="Helical" evidence="6">
    <location>
        <begin position="6"/>
        <end position="28"/>
    </location>
</feature>
<comment type="subcellular location">
    <subcellularLocation>
        <location evidence="1">Cell membrane</location>
        <topology evidence="1">Multi-pass membrane protein</topology>
    </subcellularLocation>
</comment>
<protein>
    <submittedName>
        <fullName evidence="8">Type II secretion system (T2SS), protein F</fullName>
    </submittedName>
</protein>
<gene>
    <name evidence="8" type="ORF">SAMN04515671_2273</name>
</gene>
<dbReference type="Pfam" id="PF00482">
    <property type="entry name" value="T2SSF"/>
    <property type="match status" value="1"/>
</dbReference>
<evidence type="ECO:0000256" key="3">
    <source>
        <dbReference type="ARBA" id="ARBA00022692"/>
    </source>
</evidence>
<feature type="domain" description="Type II secretion system protein GspF" evidence="7">
    <location>
        <begin position="100"/>
        <end position="226"/>
    </location>
</feature>
<feature type="transmembrane region" description="Helical" evidence="6">
    <location>
        <begin position="40"/>
        <end position="56"/>
    </location>
</feature>
<evidence type="ECO:0000256" key="4">
    <source>
        <dbReference type="ARBA" id="ARBA00022989"/>
    </source>
</evidence>
<evidence type="ECO:0000313" key="8">
    <source>
        <dbReference type="EMBL" id="SDO89437.1"/>
    </source>
</evidence>
<sequence>MNGAQSAAICLTGLGFLVIPGPLPFGSAPRLGRTGWSPRSRRAVVVGIGVLAASVVTAWWPWWIALILALAAGAVSLQAPERRSPARRTGDRQRLAVHADLLAACLESGMAIGAALKAISSVLRALDEPDPDDPLLVLDSVSALLALGADPERAWDAADAHPDLVGLAAAARRSAAGGTTFADAVREHAAILRRAVGDAAERSAGRAGVAMTAPLGLCFLPAFLCLGLAPVVVGLLGSLHLF</sequence>
<dbReference type="Proteomes" id="UP000198741">
    <property type="component" value="Chromosome I"/>
</dbReference>
<organism evidence="8 9">
    <name type="scientific">Nakamurella panacisegetis</name>
    <dbReference type="NCBI Taxonomy" id="1090615"/>
    <lineage>
        <taxon>Bacteria</taxon>
        <taxon>Bacillati</taxon>
        <taxon>Actinomycetota</taxon>
        <taxon>Actinomycetes</taxon>
        <taxon>Nakamurellales</taxon>
        <taxon>Nakamurellaceae</taxon>
        <taxon>Nakamurella</taxon>
    </lineage>
</organism>